<evidence type="ECO:0000259" key="1">
    <source>
        <dbReference type="PROSITE" id="PS51729"/>
    </source>
</evidence>
<gene>
    <name evidence="2" type="ORF">EJV47_14885</name>
</gene>
<reference evidence="2 3" key="1">
    <citation type="submission" date="2018-12" db="EMBL/GenBank/DDBJ databases">
        <title>Hymenobacter gummosus sp. nov., isolated from a spring.</title>
        <authorList>
            <person name="Nie L."/>
        </authorList>
    </citation>
    <scope>NUCLEOTIDE SEQUENCE [LARGE SCALE GENOMIC DNA]</scope>
    <source>
        <strain evidence="2 3">KCTC 52166</strain>
    </source>
</reference>
<dbReference type="AlphaFoldDB" id="A0A3S0QH93"/>
<dbReference type="PANTHER" id="PTHR31435:SF10">
    <property type="entry name" value="BSR4717 PROTEIN"/>
    <property type="match status" value="1"/>
</dbReference>
<dbReference type="InterPro" id="IPR045057">
    <property type="entry name" value="Gcn5-rel_NAT"/>
</dbReference>
<accession>A0A3S0QH93</accession>
<dbReference type="Pfam" id="PF14542">
    <property type="entry name" value="Acetyltransf_CG"/>
    <property type="match status" value="1"/>
</dbReference>
<comment type="caution">
    <text evidence="2">The sequence shown here is derived from an EMBL/GenBank/DDBJ whole genome shotgun (WGS) entry which is preliminary data.</text>
</comment>
<evidence type="ECO:0000313" key="2">
    <source>
        <dbReference type="EMBL" id="RTQ48879.1"/>
    </source>
</evidence>
<dbReference type="Gene3D" id="3.40.630.30">
    <property type="match status" value="1"/>
</dbReference>
<dbReference type="OrthoDB" id="9793389at2"/>
<dbReference type="GO" id="GO:0016740">
    <property type="term" value="F:transferase activity"/>
    <property type="evidence" value="ECO:0007669"/>
    <property type="project" value="UniProtKB-KW"/>
</dbReference>
<evidence type="ECO:0000313" key="3">
    <source>
        <dbReference type="Proteomes" id="UP000282184"/>
    </source>
</evidence>
<protein>
    <submittedName>
        <fullName evidence="2">N-acetyltransferase</fullName>
    </submittedName>
</protein>
<dbReference type="EMBL" id="RXOF01000008">
    <property type="protein sequence ID" value="RTQ48879.1"/>
    <property type="molecule type" value="Genomic_DNA"/>
</dbReference>
<organism evidence="2 3">
    <name type="scientific">Hymenobacter gummosus</name>
    <dbReference type="NCBI Taxonomy" id="1776032"/>
    <lineage>
        <taxon>Bacteria</taxon>
        <taxon>Pseudomonadati</taxon>
        <taxon>Bacteroidota</taxon>
        <taxon>Cytophagia</taxon>
        <taxon>Cytophagales</taxon>
        <taxon>Hymenobacteraceae</taxon>
        <taxon>Hymenobacter</taxon>
    </lineage>
</organism>
<dbReference type="PROSITE" id="PS51729">
    <property type="entry name" value="GNAT_YJDJ"/>
    <property type="match status" value="1"/>
</dbReference>
<dbReference type="Proteomes" id="UP000282184">
    <property type="component" value="Unassembled WGS sequence"/>
</dbReference>
<dbReference type="SUPFAM" id="SSF55729">
    <property type="entry name" value="Acyl-CoA N-acyltransferases (Nat)"/>
    <property type="match status" value="1"/>
</dbReference>
<name>A0A3S0QH93_9BACT</name>
<dbReference type="RefSeq" id="WP_126693955.1">
    <property type="nucleotide sequence ID" value="NZ_RXOF01000008.1"/>
</dbReference>
<dbReference type="InterPro" id="IPR031165">
    <property type="entry name" value="GNAT_YJDJ"/>
</dbReference>
<sequence>MKPEFETLPLVDNAGGHRFELSVNHATAYMEYGERDGAVALFHTEVPAQLEGRGVGTALVEKVLAEVERRGQPLIPLCPFVTSYLKRHPEWQRLVAPAYQRWFQPSPQA</sequence>
<keyword evidence="2" id="KW-0808">Transferase</keyword>
<keyword evidence="3" id="KW-1185">Reference proteome</keyword>
<dbReference type="PANTHER" id="PTHR31435">
    <property type="entry name" value="PROTEIN NATD1"/>
    <property type="match status" value="1"/>
</dbReference>
<proteinExistence type="predicted"/>
<dbReference type="InterPro" id="IPR016181">
    <property type="entry name" value="Acyl_CoA_acyltransferase"/>
</dbReference>
<feature type="domain" description="N-acetyltransferase" evidence="1">
    <location>
        <begin position="11"/>
        <end position="96"/>
    </location>
</feature>